<name>A0A0M0LBK6_9BACL</name>
<dbReference type="PATRIC" id="fig|263475.3.peg.2399"/>
<dbReference type="PANTHER" id="PTHR43155:SF2">
    <property type="entry name" value="CYCLIC DI-GMP PHOSPHODIESTERASE PA4108"/>
    <property type="match status" value="1"/>
</dbReference>
<reference evidence="3" key="1">
    <citation type="submission" date="2015-08" db="EMBL/GenBank/DDBJ databases">
        <title>Fjat-10028 dsm 16317.</title>
        <authorList>
            <person name="Liu B."/>
            <person name="Wang J."/>
            <person name="Zhu Y."/>
            <person name="Liu G."/>
            <person name="Chen Q."/>
            <person name="Chen Z."/>
            <person name="Lan J."/>
            <person name="Che J."/>
            <person name="Ge C."/>
            <person name="Shi H."/>
            <person name="Pan Z."/>
            <person name="Liu X."/>
        </authorList>
    </citation>
    <scope>NUCLEOTIDE SEQUENCE [LARGE SCALE GENOMIC DNA]</scope>
    <source>
        <strain evidence="3">DSM 16317</strain>
    </source>
</reference>
<dbReference type="AlphaFoldDB" id="A0A0M0LBK6"/>
<dbReference type="RefSeq" id="WP_053418407.1">
    <property type="nucleotide sequence ID" value="NZ_LILB01000007.1"/>
</dbReference>
<dbReference type="PROSITE" id="PS51832">
    <property type="entry name" value="HD_GYP"/>
    <property type="match status" value="1"/>
</dbReference>
<dbReference type="OrthoDB" id="9759601at2"/>
<dbReference type="Pfam" id="PF13487">
    <property type="entry name" value="HD_5"/>
    <property type="match status" value="1"/>
</dbReference>
<evidence type="ECO:0000313" key="2">
    <source>
        <dbReference type="EMBL" id="KOO48267.1"/>
    </source>
</evidence>
<feature type="domain" description="HD-GYP" evidence="1">
    <location>
        <begin position="126"/>
        <end position="321"/>
    </location>
</feature>
<proteinExistence type="predicted"/>
<comment type="caution">
    <text evidence="2">The sequence shown here is derived from an EMBL/GenBank/DDBJ whole genome shotgun (WGS) entry which is preliminary data.</text>
</comment>
<dbReference type="GeneID" id="301137953"/>
<evidence type="ECO:0000259" key="1">
    <source>
        <dbReference type="PROSITE" id="PS51832"/>
    </source>
</evidence>
<dbReference type="Gene3D" id="1.10.3210.10">
    <property type="entry name" value="Hypothetical protein af1432"/>
    <property type="match status" value="1"/>
</dbReference>
<dbReference type="InterPro" id="IPR037522">
    <property type="entry name" value="HD_GYP_dom"/>
</dbReference>
<dbReference type="CDD" id="cd00077">
    <property type="entry name" value="HDc"/>
    <property type="match status" value="1"/>
</dbReference>
<dbReference type="InterPro" id="IPR003607">
    <property type="entry name" value="HD/PDEase_dom"/>
</dbReference>
<gene>
    <name evidence="2" type="ORF">AMD00_17815</name>
</gene>
<dbReference type="Proteomes" id="UP000036867">
    <property type="component" value="Unassembled WGS sequence"/>
</dbReference>
<dbReference type="STRING" id="263475.AMD00_17815"/>
<protein>
    <submittedName>
        <fullName evidence="2">C-di-GMP phosphodiesterase</fullName>
    </submittedName>
</protein>
<keyword evidence="3" id="KW-1185">Reference proteome</keyword>
<evidence type="ECO:0000313" key="3">
    <source>
        <dbReference type="Proteomes" id="UP000036867"/>
    </source>
</evidence>
<organism evidence="2 3">
    <name type="scientific">Viridibacillus arvi</name>
    <dbReference type="NCBI Taxonomy" id="263475"/>
    <lineage>
        <taxon>Bacteria</taxon>
        <taxon>Bacillati</taxon>
        <taxon>Bacillota</taxon>
        <taxon>Bacilli</taxon>
        <taxon>Bacillales</taxon>
        <taxon>Caryophanaceae</taxon>
        <taxon>Viridibacillus</taxon>
    </lineage>
</organism>
<sequence length="366" mass="41105">MSATLVKVADLRLGSIVAEDIMANTQYPIVYKDTKITREHLIVFQAFQIPKIPVLTTSFVEKKEKEITLVPETVKEDEVVVESMTPFANQYGKSVAEFKAEFFKWQAGSKVDIVKIRTIILPLIDYVLRDRALIFSLNELSDSKNYIYHHSVALSLISAAIAHKMGLSKGDIIQVASAAALADCGMAKVNKKILEKAGTLTELELKEIQEHPFYSAQLVKEIPLLKSDMKIAIYQHHERLDGSGYPLGEKGNSIAVYSHIIAVADVFHAMTCERVYREKESSFKVLEMIRESQFGKFNIEVVHTLFSCLADLPLGTKVELSNFALATIVFVNKDTPTRPVVKLIDTSEIIDLSRNRILYIERLIAD</sequence>
<dbReference type="EMBL" id="LILB01000007">
    <property type="protein sequence ID" value="KOO48267.1"/>
    <property type="molecule type" value="Genomic_DNA"/>
</dbReference>
<dbReference type="PANTHER" id="PTHR43155">
    <property type="entry name" value="CYCLIC DI-GMP PHOSPHODIESTERASE PA4108-RELATED"/>
    <property type="match status" value="1"/>
</dbReference>
<dbReference type="SUPFAM" id="SSF109604">
    <property type="entry name" value="HD-domain/PDEase-like"/>
    <property type="match status" value="1"/>
</dbReference>
<dbReference type="SMART" id="SM00471">
    <property type="entry name" value="HDc"/>
    <property type="match status" value="1"/>
</dbReference>
<accession>A0A0M0LBK6</accession>